<keyword evidence="2" id="KW-0813">Transport</keyword>
<evidence type="ECO:0000256" key="6">
    <source>
        <dbReference type="ARBA" id="ARBA00022692"/>
    </source>
</evidence>
<dbReference type="EMBL" id="FUKW01000043">
    <property type="protein sequence ID" value="SJN23449.1"/>
    <property type="molecule type" value="Genomic_DNA"/>
</dbReference>
<keyword evidence="4" id="KW-0762">Sugar transport</keyword>
<accession>A0A1R4IUV7</accession>
<keyword evidence="5" id="KW-0598">Phosphotransferase system</keyword>
<evidence type="ECO:0000313" key="12">
    <source>
        <dbReference type="Proteomes" id="UP000195611"/>
    </source>
</evidence>
<name>A0A1R4IUV7_9LACT</name>
<feature type="transmembrane region" description="Helical" evidence="9">
    <location>
        <begin position="20"/>
        <end position="43"/>
    </location>
</feature>
<keyword evidence="3" id="KW-1003">Cell membrane</keyword>
<reference evidence="11 12" key="1">
    <citation type="submission" date="2017-02" db="EMBL/GenBank/DDBJ databases">
        <authorList>
            <person name="Peterson S.W."/>
        </authorList>
    </citation>
    <scope>NUCLEOTIDE SEQUENCE [LARGE SCALE GENOMIC DNA]</scope>
    <source>
        <strain evidence="11 12">42ea</strain>
    </source>
</reference>
<proteinExistence type="predicted"/>
<feature type="domain" description="PTS EIIC type-2" evidence="10">
    <location>
        <begin position="10"/>
        <end position="365"/>
    </location>
</feature>
<evidence type="ECO:0000256" key="5">
    <source>
        <dbReference type="ARBA" id="ARBA00022683"/>
    </source>
</evidence>
<evidence type="ECO:0000256" key="7">
    <source>
        <dbReference type="ARBA" id="ARBA00022989"/>
    </source>
</evidence>
<dbReference type="GO" id="GO:0090563">
    <property type="term" value="F:protein-phosphocysteine-sugar phosphotransferase activity"/>
    <property type="evidence" value="ECO:0007669"/>
    <property type="project" value="TreeGrafter"/>
</dbReference>
<dbReference type="InterPro" id="IPR013014">
    <property type="entry name" value="PTS_EIIC_2"/>
</dbReference>
<dbReference type="NCBIfam" id="TIGR01427">
    <property type="entry name" value="PTS_IIC_fructo"/>
    <property type="match status" value="1"/>
</dbReference>
<dbReference type="GO" id="GO:0008982">
    <property type="term" value="F:protein-N(PI)-phosphohistidine-sugar phosphotransferase activity"/>
    <property type="evidence" value="ECO:0007669"/>
    <property type="project" value="InterPro"/>
</dbReference>
<evidence type="ECO:0000256" key="4">
    <source>
        <dbReference type="ARBA" id="ARBA00022597"/>
    </source>
</evidence>
<evidence type="ECO:0000256" key="8">
    <source>
        <dbReference type="ARBA" id="ARBA00023136"/>
    </source>
</evidence>
<sequence>MAKSKNFTVIKNHILTGISYMLPLIVGAGVCMALGQVIGRLIGAESLEIEGSLPWVLVQIGAWGLGLIVPVIAAAIAYSIADKPGIAPGVIIGFIANQIEAGFIGGILGGFLVGYLVRAIMKYIKVPKSLQGLMPVMIIPLLSITISGLIMYFVIGGPIAYLQNSLIGFLESMQGGSQFLFGGILGSMATFDFGGPVNKTMSMFADGLLVEGVYGPEAVKFVGSIIPPFGITISYFLTKNKYTKSEKESLKAAFPMGIAMITEGVIPIAARDLIKVVGSCVLGSFVAGGLIMTWGVEAPVPHGGLFVVPLFTNPWLFMAALGIGSVITGVTLSLWKKQVTEEDEAFDEMESNSVDDDAIVFTVEG</sequence>
<dbReference type="PANTHER" id="PTHR30505:SF0">
    <property type="entry name" value="FRUCTOSE-LIKE PTS SYSTEM EIIBC COMPONENT-RELATED"/>
    <property type="match status" value="1"/>
</dbReference>
<evidence type="ECO:0000313" key="11">
    <source>
        <dbReference type="EMBL" id="SJN23449.1"/>
    </source>
</evidence>
<dbReference type="RefSeq" id="WP_087057304.1">
    <property type="nucleotide sequence ID" value="NZ_FUKW01000043.1"/>
</dbReference>
<dbReference type="PANTHER" id="PTHR30505">
    <property type="entry name" value="FRUCTOSE-LIKE PERMEASE"/>
    <property type="match status" value="1"/>
</dbReference>
<gene>
    <name evidence="11" type="ORF">FM115_02670</name>
</gene>
<feature type="transmembrane region" description="Helical" evidence="9">
    <location>
        <begin position="276"/>
        <end position="295"/>
    </location>
</feature>
<dbReference type="InterPro" id="IPR003352">
    <property type="entry name" value="PTS_EIIC"/>
</dbReference>
<feature type="transmembrane region" description="Helical" evidence="9">
    <location>
        <begin position="133"/>
        <end position="155"/>
    </location>
</feature>
<feature type="transmembrane region" description="Helical" evidence="9">
    <location>
        <begin position="55"/>
        <end position="81"/>
    </location>
</feature>
<evidence type="ECO:0000256" key="2">
    <source>
        <dbReference type="ARBA" id="ARBA00022448"/>
    </source>
</evidence>
<organism evidence="11 12">
    <name type="scientific">Marinilactibacillus psychrotolerans 42ea</name>
    <dbReference type="NCBI Taxonomy" id="1255609"/>
    <lineage>
        <taxon>Bacteria</taxon>
        <taxon>Bacillati</taxon>
        <taxon>Bacillota</taxon>
        <taxon>Bacilli</taxon>
        <taxon>Lactobacillales</taxon>
        <taxon>Carnobacteriaceae</taxon>
        <taxon>Marinilactibacillus</taxon>
    </lineage>
</organism>
<evidence type="ECO:0000256" key="3">
    <source>
        <dbReference type="ARBA" id="ARBA00022475"/>
    </source>
</evidence>
<dbReference type="InterPro" id="IPR050864">
    <property type="entry name" value="Bacterial_PTS_Sugar_Transport"/>
</dbReference>
<keyword evidence="11" id="KW-0808">Transferase</keyword>
<dbReference type="GO" id="GO:0009401">
    <property type="term" value="P:phosphoenolpyruvate-dependent sugar phosphotransferase system"/>
    <property type="evidence" value="ECO:0007669"/>
    <property type="project" value="UniProtKB-KW"/>
</dbReference>
<dbReference type="Proteomes" id="UP000195611">
    <property type="component" value="Unassembled WGS sequence"/>
</dbReference>
<dbReference type="PROSITE" id="PS51104">
    <property type="entry name" value="PTS_EIIC_TYPE_2"/>
    <property type="match status" value="1"/>
</dbReference>
<comment type="subcellular location">
    <subcellularLocation>
        <location evidence="1">Cell inner membrane</location>
        <topology evidence="1">Multi-pass membrane protein</topology>
    </subcellularLocation>
</comment>
<feature type="transmembrane region" description="Helical" evidence="9">
    <location>
        <begin position="218"/>
        <end position="237"/>
    </location>
</feature>
<keyword evidence="8 9" id="KW-0472">Membrane</keyword>
<evidence type="ECO:0000256" key="9">
    <source>
        <dbReference type="SAM" id="Phobius"/>
    </source>
</evidence>
<dbReference type="GO" id="GO:0005886">
    <property type="term" value="C:plasma membrane"/>
    <property type="evidence" value="ECO:0007669"/>
    <property type="project" value="UniProtKB-SubCell"/>
</dbReference>
<dbReference type="Pfam" id="PF02378">
    <property type="entry name" value="PTS_EIIC"/>
    <property type="match status" value="1"/>
</dbReference>
<dbReference type="EC" id="2.7.1.191" evidence="11"/>
<dbReference type="AlphaFoldDB" id="A0A1R4IUV7"/>
<feature type="transmembrane region" description="Helical" evidence="9">
    <location>
        <begin position="101"/>
        <end position="121"/>
    </location>
</feature>
<keyword evidence="7 9" id="KW-1133">Transmembrane helix</keyword>
<protein>
    <submittedName>
        <fullName evidence="11">PTS system, fructose-specific IIBC component</fullName>
        <ecNumber evidence="11">2.7.1.191</ecNumber>
    </submittedName>
</protein>
<evidence type="ECO:0000256" key="1">
    <source>
        <dbReference type="ARBA" id="ARBA00004429"/>
    </source>
</evidence>
<dbReference type="GO" id="GO:0005351">
    <property type="term" value="F:carbohydrate:proton symporter activity"/>
    <property type="evidence" value="ECO:0007669"/>
    <property type="project" value="InterPro"/>
</dbReference>
<feature type="transmembrane region" description="Helical" evidence="9">
    <location>
        <begin position="315"/>
        <end position="335"/>
    </location>
</feature>
<feature type="transmembrane region" description="Helical" evidence="9">
    <location>
        <begin position="249"/>
        <end position="269"/>
    </location>
</feature>
<feature type="transmembrane region" description="Helical" evidence="9">
    <location>
        <begin position="175"/>
        <end position="197"/>
    </location>
</feature>
<evidence type="ECO:0000259" key="10">
    <source>
        <dbReference type="PROSITE" id="PS51104"/>
    </source>
</evidence>
<dbReference type="InterPro" id="IPR006327">
    <property type="entry name" value="PTS_IIC_fruc"/>
</dbReference>
<keyword evidence="6 9" id="KW-0812">Transmembrane</keyword>